<dbReference type="Proteomes" id="UP000053237">
    <property type="component" value="Unassembled WGS sequence"/>
</dbReference>
<keyword evidence="4 7" id="KW-1133">Transmembrane helix</keyword>
<feature type="transmembrane region" description="Helical" evidence="7">
    <location>
        <begin position="425"/>
        <end position="449"/>
    </location>
</feature>
<dbReference type="PANTHER" id="PTHR21716:SF4">
    <property type="entry name" value="TRANSMEMBRANE PROTEIN 245"/>
    <property type="match status" value="1"/>
</dbReference>
<dbReference type="InParanoid" id="A0A024FYZ9"/>
<keyword evidence="9" id="KW-1185">Reference proteome</keyword>
<accession>A0A024FYZ9</accession>
<feature type="transmembrane region" description="Helical" evidence="7">
    <location>
        <begin position="399"/>
        <end position="419"/>
    </location>
</feature>
<comment type="subcellular location">
    <subcellularLocation>
        <location evidence="1">Membrane</location>
        <topology evidence="1">Multi-pass membrane protein</topology>
    </subcellularLocation>
</comment>
<dbReference type="GO" id="GO:0016020">
    <property type="term" value="C:membrane"/>
    <property type="evidence" value="ECO:0007669"/>
    <property type="project" value="UniProtKB-SubCell"/>
</dbReference>
<evidence type="ECO:0000313" key="9">
    <source>
        <dbReference type="Proteomes" id="UP000053237"/>
    </source>
</evidence>
<feature type="transmembrane region" description="Helical" evidence="7">
    <location>
        <begin position="101"/>
        <end position="121"/>
    </location>
</feature>
<reference evidence="8 9" key="1">
    <citation type="submission" date="2012-05" db="EMBL/GenBank/DDBJ databases">
        <title>Recombination and specialization in a pathogen metapopulation.</title>
        <authorList>
            <person name="Gardiner A."/>
            <person name="Kemen E."/>
            <person name="Schultz-Larsen T."/>
            <person name="MacLean D."/>
            <person name="Van Oosterhout C."/>
            <person name="Jones J.D.G."/>
        </authorList>
    </citation>
    <scope>NUCLEOTIDE SEQUENCE [LARGE SCALE GENOMIC DNA]</scope>
    <source>
        <strain evidence="8 9">Ac Nc2</strain>
    </source>
</reference>
<feature type="transmembrane region" description="Helical" evidence="7">
    <location>
        <begin position="7"/>
        <end position="29"/>
    </location>
</feature>
<organism evidence="8 9">
    <name type="scientific">Albugo candida</name>
    <dbReference type="NCBI Taxonomy" id="65357"/>
    <lineage>
        <taxon>Eukaryota</taxon>
        <taxon>Sar</taxon>
        <taxon>Stramenopiles</taxon>
        <taxon>Oomycota</taxon>
        <taxon>Peronosporomycetes</taxon>
        <taxon>Albuginales</taxon>
        <taxon>Albuginaceae</taxon>
        <taxon>Albugo</taxon>
    </lineage>
</organism>
<protein>
    <recommendedName>
        <fullName evidence="10">Transmembrane protein</fullName>
    </recommendedName>
</protein>
<feature type="transmembrane region" description="Helical" evidence="7">
    <location>
        <begin position="127"/>
        <end position="145"/>
    </location>
</feature>
<comment type="caution">
    <text evidence="8">The sequence shown here is derived from an EMBL/GenBank/DDBJ whole genome shotgun (WGS) entry which is preliminary data.</text>
</comment>
<evidence type="ECO:0000256" key="1">
    <source>
        <dbReference type="ARBA" id="ARBA00004141"/>
    </source>
</evidence>
<feature type="transmembrane region" description="Helical" evidence="7">
    <location>
        <begin position="461"/>
        <end position="481"/>
    </location>
</feature>
<dbReference type="OrthoDB" id="5970161at2759"/>
<dbReference type="InterPro" id="IPR002549">
    <property type="entry name" value="AI-2E-like"/>
</dbReference>
<dbReference type="PANTHER" id="PTHR21716">
    <property type="entry name" value="TRANSMEMBRANE PROTEIN"/>
    <property type="match status" value="1"/>
</dbReference>
<feature type="region of interest" description="Disordered" evidence="6">
    <location>
        <begin position="512"/>
        <end position="544"/>
    </location>
</feature>
<evidence type="ECO:0000256" key="5">
    <source>
        <dbReference type="ARBA" id="ARBA00023136"/>
    </source>
</evidence>
<feature type="compositionally biased region" description="Polar residues" evidence="6">
    <location>
        <begin position="521"/>
        <end position="541"/>
    </location>
</feature>
<keyword evidence="5 7" id="KW-0472">Membrane</keyword>
<dbReference type="AlphaFoldDB" id="A0A024FYZ9"/>
<evidence type="ECO:0000313" key="8">
    <source>
        <dbReference type="EMBL" id="CCI39736.1"/>
    </source>
</evidence>
<comment type="similarity">
    <text evidence="2">Belongs to the autoinducer-2 exporter (AI-2E) (TC 2.A.86) family.</text>
</comment>
<evidence type="ECO:0000256" key="6">
    <source>
        <dbReference type="SAM" id="MobiDB-lite"/>
    </source>
</evidence>
<keyword evidence="3 7" id="KW-0812">Transmembrane</keyword>
<sequence>MAEFVEAILAQIVGNISTVLILLLFYFNFLLFENYLRLIIWAILFSQALRQAKNNFIEILQYLSDDPAVPEDGFLTSLVIKSCETFLRHPTGMKRSAKEMVLNYGVFLFSLIGAISMWLRVASWMTFLNYCIGFWIVTLSLIKILERRLFYYRYFISDEVLVSTLLILGFFITGTCVIIYLGTESYLEGSRAAVALSNWLQANFFNDERTKQLWSQQMETSRTMIHSAITGVEHSYNETMWWPPVKSIVKTYFFDIKTGSGNGTLSTASKFYSRLSLPANMTLLQAVSYAYSKVDSVNLTSVQLSDWTSKGIEVSSIAVGSVAQLLLLICTILIAFVSLGIRAFFFISSLFYLLCTKWDPIERFVEDLLPLQNEKRPQVMSSLHALVTLISFSIVRADFVYLATTLTFFISIVPIIPPYLVCVPWVLAIGVTSSFMKALILFCVQYIVFTILDDMLYEKSIVALNSYVSALSVVFGVYVFGFEGVIFGPLSVCGVYFAYEVSNHGIQAAQDDVSRGADPSTKMSSENSDDGQSSRHSSTDASLLDDESHEALNSLITMSSTTPSNNSLTNAMFRVINGTENRFNLQPLAESVRRRFSLDNSNGSICVTLVVEGLKKPRKVRFVLDRMWSMRVLCDNIRKMLRVQSIQGELTNQNRLMMSIYDRIH</sequence>
<evidence type="ECO:0008006" key="10">
    <source>
        <dbReference type="Google" id="ProtNLM"/>
    </source>
</evidence>
<evidence type="ECO:0000256" key="7">
    <source>
        <dbReference type="SAM" id="Phobius"/>
    </source>
</evidence>
<evidence type="ECO:0000256" key="3">
    <source>
        <dbReference type="ARBA" id="ARBA00022692"/>
    </source>
</evidence>
<dbReference type="EMBL" id="CAIX01000003">
    <property type="protein sequence ID" value="CCI39736.1"/>
    <property type="molecule type" value="Genomic_DNA"/>
</dbReference>
<evidence type="ECO:0000256" key="4">
    <source>
        <dbReference type="ARBA" id="ARBA00022989"/>
    </source>
</evidence>
<evidence type="ECO:0000256" key="2">
    <source>
        <dbReference type="ARBA" id="ARBA00009773"/>
    </source>
</evidence>
<gene>
    <name evidence="8" type="ORF">BN9_005190</name>
</gene>
<feature type="transmembrane region" description="Helical" evidence="7">
    <location>
        <begin position="160"/>
        <end position="181"/>
    </location>
</feature>
<proteinExistence type="inferred from homology"/>
<feature type="transmembrane region" description="Helical" evidence="7">
    <location>
        <begin position="325"/>
        <end position="354"/>
    </location>
</feature>
<name>A0A024FYZ9_9STRA</name>